<evidence type="ECO:0000256" key="1">
    <source>
        <dbReference type="ARBA" id="ARBA00009995"/>
    </source>
</evidence>
<name>A0AAD3SNC6_NEPGR</name>
<evidence type="ECO:0000256" key="2">
    <source>
        <dbReference type="ARBA" id="ARBA00022676"/>
    </source>
</evidence>
<dbReference type="Pfam" id="PF00201">
    <property type="entry name" value="UDPGT"/>
    <property type="match status" value="1"/>
</dbReference>
<dbReference type="InterPro" id="IPR002213">
    <property type="entry name" value="UDP_glucos_trans"/>
</dbReference>
<protein>
    <recommendedName>
        <fullName evidence="5">Glycosyltransferase</fullName>
        <ecNumber evidence="5">2.4.1.-</ecNumber>
    </recommendedName>
</protein>
<evidence type="ECO:0000256" key="4">
    <source>
        <dbReference type="RuleBase" id="RU003718"/>
    </source>
</evidence>
<dbReference type="AlphaFoldDB" id="A0AAD3SNC6"/>
<dbReference type="PANTHER" id="PTHR48047">
    <property type="entry name" value="GLYCOSYLTRANSFERASE"/>
    <property type="match status" value="1"/>
</dbReference>
<dbReference type="Gene3D" id="3.40.50.2000">
    <property type="entry name" value="Glycogen Phosphorylase B"/>
    <property type="match status" value="2"/>
</dbReference>
<dbReference type="PANTHER" id="PTHR48047:SF45">
    <property type="entry name" value="SCOPOLETIN GLUCOSYLTRANSFERASE-LIKE"/>
    <property type="match status" value="1"/>
</dbReference>
<accession>A0AAD3SNC6</accession>
<dbReference type="EMBL" id="BSYO01000013">
    <property type="protein sequence ID" value="GMH13824.1"/>
    <property type="molecule type" value="Genomic_DNA"/>
</dbReference>
<dbReference type="FunFam" id="3.40.50.2000:FF:000047">
    <property type="entry name" value="Glycosyltransferase"/>
    <property type="match status" value="1"/>
</dbReference>
<sequence>MDSKGHQLDVVFIPYMAPGHMMPMVEISRLFSSHGVKATIITTSINASRFKNIIDGDVKLGRPISILTISLPLMEVGLPEGCQNLASAPDPETTIKLFHAIEMVQPQIENLLTDLKPDCIVSDVLHPWTAYIALQLSIPRLAFSGSCFFSDCVSYCIQQYAPHKEIQLENEEFIVPNLPDQVVLTRSQLPDLVKGKTDFDELFERLREAEKRSYGVLINSFYELEPAYADYSRLQMGKRSWHIGPLSLFNREMDDKAERGDKSSIHTHTCLSWLDSKEPNSVLYICFGSLTRFTKRQLTEIATSLKESANPFIWVVGKVLKSSEDESREEDREEEWWLPRGFEEQMKGSGQGLIIRGWAPQVLILEHPAIGGFMTHCGWNSILEGVSAGVPLITWPIFAEQFYNEKIVTQVLKLGVGVGNKVWKVWATEESPLIEKERIKKAISTVMDDGEEMRKKAKKLSELAKKAVEEGGSSHKDMKALIEELRLYREKSIVQYNTQK</sequence>
<proteinExistence type="inferred from homology"/>
<evidence type="ECO:0000256" key="5">
    <source>
        <dbReference type="RuleBase" id="RU362057"/>
    </source>
</evidence>
<keyword evidence="7" id="KW-1185">Reference proteome</keyword>
<dbReference type="FunFam" id="3.40.50.2000:FF:000071">
    <property type="entry name" value="Glycosyltransferase"/>
    <property type="match status" value="1"/>
</dbReference>
<organism evidence="6 7">
    <name type="scientific">Nepenthes gracilis</name>
    <name type="common">Slender pitcher plant</name>
    <dbReference type="NCBI Taxonomy" id="150966"/>
    <lineage>
        <taxon>Eukaryota</taxon>
        <taxon>Viridiplantae</taxon>
        <taxon>Streptophyta</taxon>
        <taxon>Embryophyta</taxon>
        <taxon>Tracheophyta</taxon>
        <taxon>Spermatophyta</taxon>
        <taxon>Magnoliopsida</taxon>
        <taxon>eudicotyledons</taxon>
        <taxon>Gunneridae</taxon>
        <taxon>Pentapetalae</taxon>
        <taxon>Caryophyllales</taxon>
        <taxon>Nepenthaceae</taxon>
        <taxon>Nepenthes</taxon>
    </lineage>
</organism>
<reference evidence="6" key="1">
    <citation type="submission" date="2023-05" db="EMBL/GenBank/DDBJ databases">
        <title>Nepenthes gracilis genome sequencing.</title>
        <authorList>
            <person name="Fukushima K."/>
        </authorList>
    </citation>
    <scope>NUCLEOTIDE SEQUENCE</scope>
    <source>
        <strain evidence="6">SING2019-196</strain>
    </source>
</reference>
<keyword evidence="2 4" id="KW-0328">Glycosyltransferase</keyword>
<evidence type="ECO:0000313" key="7">
    <source>
        <dbReference type="Proteomes" id="UP001279734"/>
    </source>
</evidence>
<evidence type="ECO:0000256" key="3">
    <source>
        <dbReference type="ARBA" id="ARBA00022679"/>
    </source>
</evidence>
<dbReference type="Proteomes" id="UP001279734">
    <property type="component" value="Unassembled WGS sequence"/>
</dbReference>
<gene>
    <name evidence="6" type="ORF">Nepgr_015665</name>
</gene>
<dbReference type="PROSITE" id="PS00375">
    <property type="entry name" value="UDPGT"/>
    <property type="match status" value="1"/>
</dbReference>
<evidence type="ECO:0000313" key="6">
    <source>
        <dbReference type="EMBL" id="GMH13824.1"/>
    </source>
</evidence>
<comment type="similarity">
    <text evidence="1 4">Belongs to the UDP-glycosyltransferase family.</text>
</comment>
<comment type="caution">
    <text evidence="6">The sequence shown here is derived from an EMBL/GenBank/DDBJ whole genome shotgun (WGS) entry which is preliminary data.</text>
</comment>
<keyword evidence="3 4" id="KW-0808">Transferase</keyword>
<dbReference type="CDD" id="cd03784">
    <property type="entry name" value="GT1_Gtf-like"/>
    <property type="match status" value="1"/>
</dbReference>
<dbReference type="GO" id="GO:0035251">
    <property type="term" value="F:UDP-glucosyltransferase activity"/>
    <property type="evidence" value="ECO:0007669"/>
    <property type="project" value="TreeGrafter"/>
</dbReference>
<dbReference type="InterPro" id="IPR035595">
    <property type="entry name" value="UDP_glycos_trans_CS"/>
</dbReference>
<dbReference type="SUPFAM" id="SSF53756">
    <property type="entry name" value="UDP-Glycosyltransferase/glycogen phosphorylase"/>
    <property type="match status" value="1"/>
</dbReference>
<dbReference type="EC" id="2.4.1.-" evidence="5"/>